<dbReference type="Pfam" id="PF13333">
    <property type="entry name" value="rve_2"/>
    <property type="match status" value="1"/>
</dbReference>
<dbReference type="InterPro" id="IPR001584">
    <property type="entry name" value="Integrase_cat-core"/>
</dbReference>
<sequence length="300" mass="34363">EYGVEPICRVLPIAPSTYYTRKAIEAEPERASDRARRDAALRPEIRRVWQENFSVYGVRKVWRQLRREGAPVARCTVARLMREMGLRGAIRGRGFKVTTQPDECLDRPRDLVDRDFSARRPNELWVSDLTYVRTGSSFAYVAFVIDVFARRIVGWQVSNSLKSDLALNALEQAIAERRADGERALVHHSDRGSQYLSIRYTERLALAGIEPSVGSRGDSYDNALAESIIGLYKTELIYPRGPWTRLEDLELATLGWVWWFNHHRLLGPLGDIPPVEFEEQYHSRQAALPEPLALKSNTLR</sequence>
<gene>
    <name evidence="2" type="ORF">WI372_03795</name>
</gene>
<accession>A0ABU9E6D8</accession>
<dbReference type="Pfam" id="PF13276">
    <property type="entry name" value="HTH_21"/>
    <property type="match status" value="1"/>
</dbReference>
<name>A0ABU9E6D8_9BACT</name>
<dbReference type="InterPro" id="IPR012337">
    <property type="entry name" value="RNaseH-like_sf"/>
</dbReference>
<dbReference type="EMBL" id="JBBHLI010000001">
    <property type="protein sequence ID" value="MEK9500091.1"/>
    <property type="molecule type" value="Genomic_DNA"/>
</dbReference>
<protein>
    <submittedName>
        <fullName evidence="2">IS3 family transposase</fullName>
    </submittedName>
</protein>
<dbReference type="InterPro" id="IPR036397">
    <property type="entry name" value="RNaseH_sf"/>
</dbReference>
<dbReference type="NCBIfam" id="NF033516">
    <property type="entry name" value="transpos_IS3"/>
    <property type="match status" value="1"/>
</dbReference>
<dbReference type="Proteomes" id="UP001484239">
    <property type="component" value="Unassembled WGS sequence"/>
</dbReference>
<organism evidence="2 3">
    <name type="scientific">Gaopeijia maritima</name>
    <dbReference type="NCBI Taxonomy" id="3119007"/>
    <lineage>
        <taxon>Bacteria</taxon>
        <taxon>Pseudomonadati</taxon>
        <taxon>Gemmatimonadota</taxon>
        <taxon>Longimicrobiia</taxon>
        <taxon>Gaopeijiales</taxon>
        <taxon>Gaopeijiaceae</taxon>
        <taxon>Gaopeijia</taxon>
    </lineage>
</organism>
<comment type="caution">
    <text evidence="2">The sequence shown here is derived from an EMBL/GenBank/DDBJ whole genome shotgun (WGS) entry which is preliminary data.</text>
</comment>
<proteinExistence type="predicted"/>
<evidence type="ECO:0000259" key="1">
    <source>
        <dbReference type="PROSITE" id="PS50994"/>
    </source>
</evidence>
<dbReference type="PANTHER" id="PTHR46889:SF4">
    <property type="entry name" value="TRANSPOSASE INSO FOR INSERTION SEQUENCE ELEMENT IS911B-RELATED"/>
    <property type="match status" value="1"/>
</dbReference>
<dbReference type="Pfam" id="PF00665">
    <property type="entry name" value="rve"/>
    <property type="match status" value="1"/>
</dbReference>
<keyword evidence="3" id="KW-1185">Reference proteome</keyword>
<dbReference type="InterPro" id="IPR048020">
    <property type="entry name" value="Transpos_IS3"/>
</dbReference>
<dbReference type="Gene3D" id="3.30.420.10">
    <property type="entry name" value="Ribonuclease H-like superfamily/Ribonuclease H"/>
    <property type="match status" value="1"/>
</dbReference>
<evidence type="ECO:0000313" key="3">
    <source>
        <dbReference type="Proteomes" id="UP001484239"/>
    </source>
</evidence>
<dbReference type="InterPro" id="IPR025948">
    <property type="entry name" value="HTH-like_dom"/>
</dbReference>
<dbReference type="InterPro" id="IPR050900">
    <property type="entry name" value="Transposase_IS3/IS150/IS904"/>
</dbReference>
<dbReference type="PROSITE" id="PS50994">
    <property type="entry name" value="INTEGRASE"/>
    <property type="match status" value="1"/>
</dbReference>
<dbReference type="SUPFAM" id="SSF53098">
    <property type="entry name" value="Ribonuclease H-like"/>
    <property type="match status" value="1"/>
</dbReference>
<feature type="non-terminal residue" evidence="2">
    <location>
        <position position="1"/>
    </location>
</feature>
<reference evidence="2 3" key="1">
    <citation type="submission" date="2024-02" db="EMBL/GenBank/DDBJ databases">
        <title>A novel Gemmatimonadota bacterium.</title>
        <authorList>
            <person name="Du Z.-J."/>
            <person name="Ye Y.-Q."/>
        </authorList>
    </citation>
    <scope>NUCLEOTIDE SEQUENCE [LARGE SCALE GENOMIC DNA]</scope>
    <source>
        <strain evidence="2 3">DH-20</strain>
    </source>
</reference>
<dbReference type="RefSeq" id="WP_405286311.1">
    <property type="nucleotide sequence ID" value="NZ_JBBHLI010000001.1"/>
</dbReference>
<feature type="domain" description="Integrase catalytic" evidence="1">
    <location>
        <begin position="117"/>
        <end position="282"/>
    </location>
</feature>
<evidence type="ECO:0000313" key="2">
    <source>
        <dbReference type="EMBL" id="MEK9500091.1"/>
    </source>
</evidence>
<dbReference type="PANTHER" id="PTHR46889">
    <property type="entry name" value="TRANSPOSASE INSF FOR INSERTION SEQUENCE IS3B-RELATED"/>
    <property type="match status" value="1"/>
</dbReference>